<organism evidence="2 3">
    <name type="scientific">Mangrovimicrobium sediminis</name>
    <dbReference type="NCBI Taxonomy" id="2562682"/>
    <lineage>
        <taxon>Bacteria</taxon>
        <taxon>Pseudomonadati</taxon>
        <taxon>Pseudomonadota</taxon>
        <taxon>Gammaproteobacteria</taxon>
        <taxon>Cellvibrionales</taxon>
        <taxon>Halieaceae</taxon>
        <taxon>Mangrovimicrobium</taxon>
    </lineage>
</organism>
<dbReference type="EMBL" id="SRLE01000012">
    <property type="protein sequence ID" value="TGD71846.1"/>
    <property type="molecule type" value="Genomic_DNA"/>
</dbReference>
<dbReference type="RefSeq" id="WP_135445890.1">
    <property type="nucleotide sequence ID" value="NZ_SRLE01000012.1"/>
</dbReference>
<evidence type="ECO:0000256" key="1">
    <source>
        <dbReference type="SAM" id="SignalP"/>
    </source>
</evidence>
<accession>A0A4Z0LXG1</accession>
<protein>
    <recommendedName>
        <fullName evidence="4">Alginate export domain-containing protein</fullName>
    </recommendedName>
</protein>
<reference evidence="2 3" key="1">
    <citation type="submission" date="2019-04" db="EMBL/GenBank/DDBJ databases">
        <title>Taxonomy of novel Haliea sp. from mangrove soil of West Coast of India.</title>
        <authorList>
            <person name="Verma A."/>
            <person name="Kumar P."/>
            <person name="Krishnamurthi S."/>
        </authorList>
    </citation>
    <scope>NUCLEOTIDE SEQUENCE [LARGE SCALE GENOMIC DNA]</scope>
    <source>
        <strain evidence="2 3">SAOS-164</strain>
    </source>
</reference>
<dbReference type="OrthoDB" id="5383458at2"/>
<evidence type="ECO:0000313" key="3">
    <source>
        <dbReference type="Proteomes" id="UP000298050"/>
    </source>
</evidence>
<dbReference type="AlphaFoldDB" id="A0A4Z0LXG1"/>
<feature type="signal peptide" evidence="1">
    <location>
        <begin position="1"/>
        <end position="18"/>
    </location>
</feature>
<feature type="chain" id="PRO_5021438650" description="Alginate export domain-containing protein" evidence="1">
    <location>
        <begin position="19"/>
        <end position="419"/>
    </location>
</feature>
<evidence type="ECO:0000313" key="2">
    <source>
        <dbReference type="EMBL" id="TGD71846.1"/>
    </source>
</evidence>
<evidence type="ECO:0008006" key="4">
    <source>
        <dbReference type="Google" id="ProtNLM"/>
    </source>
</evidence>
<sequence>MRRAACWLLLLASAPALALPLFDGGHTKLNLQDTHFPDDSLWREELGKRALDSGGALRLRFAGGSGGLGVEAHYQLLARHGDTLALVDSAPAALAPPGGLPDDATRWWDLTDTLRERDDTAVVQRLDRLNIAWSGEKTVLRFGRQAVSWGNGLIYTPLDFLNPFDPAAVDTEYKLGDDMLYAQYLLDAGHDWQFVNVQRRDASGSRSGEVSSSAIKFHHFGAEREYDLLLAQHYDQAIVAAGGLANIGDAVLRGDLVLSDSDNGWTASLVADWTWSWVWGGRNVSAIAEYFYNGFGLDEDDYGELLLDGPGDSRAMQLRERLARGELFTIGRHYAAGSLLVELHPLLNLSTNLFCNLGDQSALAQAVLQWDAGQNWQVLGALNLPLGGSGSEYGGLETGVEERTLAVGPSGFVQLAWYF</sequence>
<gene>
    <name evidence="2" type="ORF">E4634_17180</name>
</gene>
<keyword evidence="1" id="KW-0732">Signal</keyword>
<keyword evidence="3" id="KW-1185">Reference proteome</keyword>
<dbReference type="Proteomes" id="UP000298050">
    <property type="component" value="Unassembled WGS sequence"/>
</dbReference>
<proteinExistence type="predicted"/>
<comment type="caution">
    <text evidence="2">The sequence shown here is derived from an EMBL/GenBank/DDBJ whole genome shotgun (WGS) entry which is preliminary data.</text>
</comment>
<name>A0A4Z0LXG1_9GAMM</name>